<reference evidence="2" key="1">
    <citation type="submission" date="2022-11" db="UniProtKB">
        <authorList>
            <consortium name="WormBaseParasite"/>
        </authorList>
    </citation>
    <scope>IDENTIFICATION</scope>
</reference>
<dbReference type="WBParaSite" id="jg25086">
    <property type="protein sequence ID" value="jg25086"/>
    <property type="gene ID" value="jg25086"/>
</dbReference>
<protein>
    <submittedName>
        <fullName evidence="2">Uncharacterized protein</fullName>
    </submittedName>
</protein>
<dbReference type="AlphaFoldDB" id="A0A915E094"/>
<organism evidence="1 2">
    <name type="scientific">Ditylenchus dipsaci</name>
    <dbReference type="NCBI Taxonomy" id="166011"/>
    <lineage>
        <taxon>Eukaryota</taxon>
        <taxon>Metazoa</taxon>
        <taxon>Ecdysozoa</taxon>
        <taxon>Nematoda</taxon>
        <taxon>Chromadorea</taxon>
        <taxon>Rhabditida</taxon>
        <taxon>Tylenchina</taxon>
        <taxon>Tylenchomorpha</taxon>
        <taxon>Sphaerularioidea</taxon>
        <taxon>Anguinidae</taxon>
        <taxon>Anguininae</taxon>
        <taxon>Ditylenchus</taxon>
    </lineage>
</organism>
<evidence type="ECO:0000313" key="2">
    <source>
        <dbReference type="WBParaSite" id="jg25086"/>
    </source>
</evidence>
<accession>A0A915E094</accession>
<proteinExistence type="predicted"/>
<name>A0A915E094_9BILA</name>
<keyword evidence="1" id="KW-1185">Reference proteome</keyword>
<sequence>MTRTEMANSAASLLLFVEQRRHHAVCAEGSFRLNCPRVRLLVLNSEECGSHEKTYDRDLKSYQVNI</sequence>
<dbReference type="Proteomes" id="UP000887574">
    <property type="component" value="Unplaced"/>
</dbReference>
<evidence type="ECO:0000313" key="1">
    <source>
        <dbReference type="Proteomes" id="UP000887574"/>
    </source>
</evidence>